<dbReference type="EMBL" id="QRPE01000010">
    <property type="protein sequence ID" value="RHL93212.1"/>
    <property type="molecule type" value="Genomic_DNA"/>
</dbReference>
<feature type="transmembrane region" description="Helical" evidence="6">
    <location>
        <begin position="172"/>
        <end position="193"/>
    </location>
</feature>
<comment type="caution">
    <text evidence="7">The sequence shown here is derived from an EMBL/GenBank/DDBJ whole genome shotgun (WGS) entry which is preliminary data.</text>
</comment>
<feature type="transmembrane region" description="Helical" evidence="6">
    <location>
        <begin position="482"/>
        <end position="501"/>
    </location>
</feature>
<dbReference type="Proteomes" id="UP000285013">
    <property type="component" value="Unassembled WGS sequence"/>
</dbReference>
<evidence type="ECO:0000313" key="8">
    <source>
        <dbReference type="Proteomes" id="UP000285013"/>
    </source>
</evidence>
<feature type="transmembrane region" description="Helical" evidence="6">
    <location>
        <begin position="139"/>
        <end position="160"/>
    </location>
</feature>
<dbReference type="PANTHER" id="PTHR30250">
    <property type="entry name" value="PST FAMILY PREDICTED COLANIC ACID TRANSPORTER"/>
    <property type="match status" value="1"/>
</dbReference>
<evidence type="ECO:0008006" key="9">
    <source>
        <dbReference type="Google" id="ProtNLM"/>
    </source>
</evidence>
<dbReference type="CDD" id="cd12082">
    <property type="entry name" value="MATE_like"/>
    <property type="match status" value="1"/>
</dbReference>
<feature type="transmembrane region" description="Helical" evidence="6">
    <location>
        <begin position="448"/>
        <end position="470"/>
    </location>
</feature>
<comment type="subcellular location">
    <subcellularLocation>
        <location evidence="1">Cell membrane</location>
        <topology evidence="1">Multi-pass membrane protein</topology>
    </subcellularLocation>
</comment>
<evidence type="ECO:0000256" key="6">
    <source>
        <dbReference type="SAM" id="Phobius"/>
    </source>
</evidence>
<reference evidence="7 8" key="1">
    <citation type="submission" date="2018-08" db="EMBL/GenBank/DDBJ databases">
        <title>A genome reference for cultivated species of the human gut microbiota.</title>
        <authorList>
            <person name="Zou Y."/>
            <person name="Xue W."/>
            <person name="Luo G."/>
        </authorList>
    </citation>
    <scope>NUCLEOTIDE SEQUENCE [LARGE SCALE GENOMIC DNA]</scope>
    <source>
        <strain evidence="7 8">AF36-16BH</strain>
    </source>
</reference>
<keyword evidence="5 6" id="KW-0472">Membrane</keyword>
<proteinExistence type="predicted"/>
<accession>A0A415N998</accession>
<feature type="transmembrane region" description="Helical" evidence="6">
    <location>
        <begin position="100"/>
        <end position="127"/>
    </location>
</feature>
<feature type="transmembrane region" description="Helical" evidence="6">
    <location>
        <begin position="416"/>
        <end position="436"/>
    </location>
</feature>
<feature type="transmembrane region" description="Helical" evidence="6">
    <location>
        <begin position="199"/>
        <end position="217"/>
    </location>
</feature>
<name>A0A415N998_9BACE</name>
<evidence type="ECO:0000256" key="5">
    <source>
        <dbReference type="ARBA" id="ARBA00023136"/>
    </source>
</evidence>
<dbReference type="InterPro" id="IPR050833">
    <property type="entry name" value="Poly_Biosynth_Transport"/>
</dbReference>
<gene>
    <name evidence="7" type="ORF">DWZ95_10415</name>
</gene>
<evidence type="ECO:0000256" key="3">
    <source>
        <dbReference type="ARBA" id="ARBA00022692"/>
    </source>
</evidence>
<feature type="transmembrane region" description="Helical" evidence="6">
    <location>
        <begin position="56"/>
        <end position="79"/>
    </location>
</feature>
<protein>
    <recommendedName>
        <fullName evidence="9">Polysaccharide biosynthesis protein</fullName>
    </recommendedName>
</protein>
<feature type="transmembrane region" description="Helical" evidence="6">
    <location>
        <begin position="390"/>
        <end position="409"/>
    </location>
</feature>
<evidence type="ECO:0000313" key="7">
    <source>
        <dbReference type="EMBL" id="RHL93212.1"/>
    </source>
</evidence>
<feature type="transmembrane region" description="Helical" evidence="6">
    <location>
        <begin position="317"/>
        <end position="340"/>
    </location>
</feature>
<keyword evidence="4 6" id="KW-1133">Transmembrane helix</keyword>
<sequence length="521" mass="58535">MVVYHYDKALMSSVYTANNKTIAKNTIYLYLRMIVSLAISLYTSRAFLDALGIDDYGIYNVVGGFVALLNVITSSLIQGAQRFITFELGKGDAQKLHRTFATFSTLFFLMAIVIFVIGTLLGAPLISRFLVIPEGRIDAAIFVFYCSLGAFAINLIAIPYNACVIAHEKMKFYALVSISESLGKLLIVYALYVTSFDRLKVYALLIVALGLVIRLAYGIYCSKHFPETKTRFFLDKTILKEVTTFSLWMALGGIAVTAKEQGVNVVINLFCGVAINAARGVSMQVSSILGQFASSIAFAITPQITKSYAEGNFQRSVNLTFLLTKVQGVMLFLIAIPLYFEIDFLLALWLKCVPYYANVFAQWALIVTFLSTIRNTYGPLYLATGDVKTLQWTISLIYVLILPFSYVALKLGYEPVSTMQITAIIEVITWLASFYYMKYKFKFPLGQYIIKVMLRLISVFTITVVILILLQKLMVESSFLRLLIITAISTFVILILSYMLLLSHSERVMVNDFINKKLYKK</sequence>
<dbReference type="PANTHER" id="PTHR30250:SF26">
    <property type="entry name" value="PSMA PROTEIN"/>
    <property type="match status" value="1"/>
</dbReference>
<evidence type="ECO:0000256" key="4">
    <source>
        <dbReference type="ARBA" id="ARBA00022989"/>
    </source>
</evidence>
<organism evidence="7 8">
    <name type="scientific">Bacteroides intestinalis</name>
    <dbReference type="NCBI Taxonomy" id="329854"/>
    <lineage>
        <taxon>Bacteria</taxon>
        <taxon>Pseudomonadati</taxon>
        <taxon>Bacteroidota</taxon>
        <taxon>Bacteroidia</taxon>
        <taxon>Bacteroidales</taxon>
        <taxon>Bacteroidaceae</taxon>
        <taxon>Bacteroides</taxon>
    </lineage>
</organism>
<evidence type="ECO:0000256" key="2">
    <source>
        <dbReference type="ARBA" id="ARBA00022475"/>
    </source>
</evidence>
<feature type="transmembrane region" description="Helical" evidence="6">
    <location>
        <begin position="27"/>
        <end position="44"/>
    </location>
</feature>
<keyword evidence="3 6" id="KW-0812">Transmembrane</keyword>
<dbReference type="GO" id="GO:0005886">
    <property type="term" value="C:plasma membrane"/>
    <property type="evidence" value="ECO:0007669"/>
    <property type="project" value="UniProtKB-SubCell"/>
</dbReference>
<evidence type="ECO:0000256" key="1">
    <source>
        <dbReference type="ARBA" id="ARBA00004651"/>
    </source>
</evidence>
<dbReference type="AlphaFoldDB" id="A0A415N998"/>
<keyword evidence="2" id="KW-1003">Cell membrane</keyword>